<protein>
    <submittedName>
        <fullName evidence="3">Phenol hydroxylase, P3 oxygenase component DmpN</fullName>
        <ecNumber evidence="3">1.14.13.7</ecNumber>
    </submittedName>
</protein>
<evidence type="ECO:0000256" key="1">
    <source>
        <dbReference type="ARBA" id="ARBA00023002"/>
    </source>
</evidence>
<evidence type="ECO:0000313" key="3">
    <source>
        <dbReference type="EMBL" id="VAX03541.1"/>
    </source>
</evidence>
<proteinExistence type="predicted"/>
<dbReference type="AlphaFoldDB" id="A0A3B1AP96"/>
<evidence type="ECO:0000256" key="2">
    <source>
        <dbReference type="ARBA" id="ARBA00023033"/>
    </source>
</evidence>
<dbReference type="Gene3D" id="1.10.620.20">
    <property type="entry name" value="Ribonucleotide Reductase, subunit A"/>
    <property type="match status" value="1"/>
</dbReference>
<dbReference type="EMBL" id="UOFW01000052">
    <property type="protein sequence ID" value="VAX03541.1"/>
    <property type="molecule type" value="Genomic_DNA"/>
</dbReference>
<dbReference type="GO" id="GO:0018662">
    <property type="term" value="F:phenol 2-monooxygenase activity"/>
    <property type="evidence" value="ECO:0007669"/>
    <property type="project" value="UniProtKB-EC"/>
</dbReference>
<dbReference type="InterPro" id="IPR012348">
    <property type="entry name" value="RNR-like"/>
</dbReference>
<dbReference type="SUPFAM" id="SSF47240">
    <property type="entry name" value="Ferritin-like"/>
    <property type="match status" value="1"/>
</dbReference>
<dbReference type="InterPro" id="IPR009078">
    <property type="entry name" value="Ferritin-like_SF"/>
</dbReference>
<keyword evidence="1 3" id="KW-0560">Oxidoreductase</keyword>
<dbReference type="InterPro" id="IPR003430">
    <property type="entry name" value="Phenol_Hydrox"/>
</dbReference>
<feature type="non-terminal residue" evidence="3">
    <location>
        <position position="174"/>
    </location>
</feature>
<gene>
    <name evidence="3" type="ORF">MNBD_ALPHA03-738</name>
</gene>
<sequence>MAEKRKKKLGIKQRYSMLTRGLGWDTTYQDMDKVFPYDNYEGIIIHDWDGWEDPFRLTMDAYWKFQSEKEKKLYAVIDSFAQNNGHLGITDARYVNALKLFLTGVSPLEYQAARGFTHVGRQFRGVGPRVACQMQAIDELRHVQTQIHSMSHYNKYFDGLHSAPHMHDRVWYLS</sequence>
<dbReference type="Pfam" id="PF02332">
    <property type="entry name" value="Phenol_Hydrox"/>
    <property type="match status" value="1"/>
</dbReference>
<accession>A0A3B1AP96</accession>
<reference evidence="3" key="1">
    <citation type="submission" date="2018-06" db="EMBL/GenBank/DDBJ databases">
        <authorList>
            <person name="Zhirakovskaya E."/>
        </authorList>
    </citation>
    <scope>NUCLEOTIDE SEQUENCE</scope>
</reference>
<keyword evidence="2" id="KW-0503">Monooxygenase</keyword>
<organism evidence="3">
    <name type="scientific">hydrothermal vent metagenome</name>
    <dbReference type="NCBI Taxonomy" id="652676"/>
    <lineage>
        <taxon>unclassified sequences</taxon>
        <taxon>metagenomes</taxon>
        <taxon>ecological metagenomes</taxon>
    </lineage>
</organism>
<name>A0A3B1AP96_9ZZZZ</name>
<dbReference type="EC" id="1.14.13.7" evidence="3"/>